<reference evidence="1 2" key="1">
    <citation type="submission" date="2017-08" db="EMBL/GenBank/DDBJ databases">
        <authorList>
            <person name="de Groot N.N."/>
        </authorList>
    </citation>
    <scope>NUCLEOTIDE SEQUENCE [LARGE SCALE GENOMIC DNA]</scope>
    <source>
        <strain evidence="1 2">JC85</strain>
    </source>
</reference>
<protein>
    <submittedName>
        <fullName evidence="1">Uncharacterized protein DUF1419</fullName>
    </submittedName>
</protein>
<name>A0A285UUJ6_9HYPH</name>
<accession>A0A285UUJ6</accession>
<proteinExistence type="predicted"/>
<dbReference type="OrthoDB" id="7472639at2"/>
<evidence type="ECO:0000313" key="1">
    <source>
        <dbReference type="EMBL" id="SOC45595.1"/>
    </source>
</evidence>
<organism evidence="1 2">
    <name type="scientific">Rhizobium subbaraonis</name>
    <dbReference type="NCBI Taxonomy" id="908946"/>
    <lineage>
        <taxon>Bacteria</taxon>
        <taxon>Pseudomonadati</taxon>
        <taxon>Pseudomonadota</taxon>
        <taxon>Alphaproteobacteria</taxon>
        <taxon>Hyphomicrobiales</taxon>
        <taxon>Rhizobiaceae</taxon>
        <taxon>Rhizobium/Agrobacterium group</taxon>
        <taxon>Rhizobium</taxon>
    </lineage>
</organism>
<dbReference type="Proteomes" id="UP000219167">
    <property type="component" value="Unassembled WGS sequence"/>
</dbReference>
<keyword evidence="2" id="KW-1185">Reference proteome</keyword>
<gene>
    <name evidence="1" type="ORF">SAMN05892877_116121</name>
</gene>
<dbReference type="EMBL" id="OBQD01000016">
    <property type="protein sequence ID" value="SOC45595.1"/>
    <property type="molecule type" value="Genomic_DNA"/>
</dbReference>
<dbReference type="InterPro" id="IPR009862">
    <property type="entry name" value="DUF1419"/>
</dbReference>
<evidence type="ECO:0000313" key="2">
    <source>
        <dbReference type="Proteomes" id="UP000219167"/>
    </source>
</evidence>
<sequence>MADYRTETVVTPDIPASDMTPLERLMLSLVFDEEAWSDGTFFSTWNSPNELISPREDELRVALEGSPGSESRFNEYIANLLAAFDAKDEAERGFYIEIDLTTSQGGWPEILQDIVRRSNTIEEIVVWAAFTCSKMCADGFGGSVMRITGTAIQYSSTTDRIHTGTASATEVRALLSRHDTAPMSLRRFTGILHAGEWFELQEPAARAMAGLFLASLRPGGLTVLPGRRPEQIRSVLFSLVTGDGERWFHGFVSVTDPAVTPETMRAAIVARESGKPVLDIRQEKLERIWNAAGADRGYADEIWPPGNEGFRTIVIRRPGFRPVLKLLAHLCAEEVQQLLPED</sequence>
<dbReference type="RefSeq" id="WP_052760285.1">
    <property type="nucleotide sequence ID" value="NZ_OBQD01000016.1"/>
</dbReference>
<dbReference type="Pfam" id="PF07215">
    <property type="entry name" value="DUF1419"/>
    <property type="match status" value="1"/>
</dbReference>
<dbReference type="AlphaFoldDB" id="A0A285UUJ6"/>